<evidence type="ECO:0000313" key="9">
    <source>
        <dbReference type="Proteomes" id="UP000093044"/>
    </source>
</evidence>
<keyword evidence="5" id="KW-0067">ATP-binding</keyword>
<dbReference type="GO" id="GO:0003991">
    <property type="term" value="F:acetylglutamate kinase activity"/>
    <property type="evidence" value="ECO:0007669"/>
    <property type="project" value="TreeGrafter"/>
</dbReference>
<protein>
    <submittedName>
        <fullName evidence="8">Uridylate kinase</fullName>
    </submittedName>
</protein>
<dbReference type="EMBL" id="CP016757">
    <property type="protein sequence ID" value="ANZ45938.1"/>
    <property type="molecule type" value="Genomic_DNA"/>
</dbReference>
<sequence length="269" mass="29233">MIGVVKIGGASGNRLEPLIDEIAARSRAGERWIVVHGASGVMNDLCAARGLEIRMVTSPSGYRSRFVGEKERELFREAALSYGARIMEMLAERGVKAVQEDPENAPYATAKRKDFLRESVNGRMRILRGNYSGTVTKIEPSPLLEALEGGFVPVVPPLALDSELGISLNIDGDRLAAQIAGAVKADFLIILSNVPGLMKDIDDPQSLIAKGRLADWDIIEHYAQGNMKRKVVACKEALELSIPNVYLADGRVANPLANAMEGHSTWLVR</sequence>
<dbReference type="GO" id="GO:0006526">
    <property type="term" value="P:L-arginine biosynthetic process"/>
    <property type="evidence" value="ECO:0007669"/>
    <property type="project" value="TreeGrafter"/>
</dbReference>
<name>A0A1B2I7I4_9BACT</name>
<keyword evidence="4 8" id="KW-0418">Kinase</keyword>
<keyword evidence="9" id="KW-1185">Reference proteome</keyword>
<evidence type="ECO:0000313" key="8">
    <source>
        <dbReference type="EMBL" id="ANZ45938.1"/>
    </source>
</evidence>
<dbReference type="InterPro" id="IPR004662">
    <property type="entry name" value="AcgluKinase_fam"/>
</dbReference>
<dbReference type="OrthoDB" id="2493at2"/>
<dbReference type="Pfam" id="PF00696">
    <property type="entry name" value="AA_kinase"/>
    <property type="match status" value="1"/>
</dbReference>
<evidence type="ECO:0000256" key="6">
    <source>
        <dbReference type="ARBA" id="ARBA00029440"/>
    </source>
</evidence>
<dbReference type="PRINTS" id="PR00474">
    <property type="entry name" value="GLU5KINASE"/>
</dbReference>
<dbReference type="GO" id="GO:0005737">
    <property type="term" value="C:cytoplasm"/>
    <property type="evidence" value="ECO:0007669"/>
    <property type="project" value="InterPro"/>
</dbReference>
<dbReference type="STRING" id="1197717.BED41_13060"/>
<evidence type="ECO:0000256" key="1">
    <source>
        <dbReference type="ARBA" id="ARBA00022605"/>
    </source>
</evidence>
<comment type="pathway">
    <text evidence="6">Amino-acid biosynthesis.</text>
</comment>
<gene>
    <name evidence="8" type="ORF">BED41_13060</name>
</gene>
<evidence type="ECO:0000256" key="3">
    <source>
        <dbReference type="ARBA" id="ARBA00022741"/>
    </source>
</evidence>
<dbReference type="InterPro" id="IPR036393">
    <property type="entry name" value="AceGlu_kinase-like_sf"/>
</dbReference>
<dbReference type="PIRSF" id="PIRSF000728">
    <property type="entry name" value="NAGK"/>
    <property type="match status" value="1"/>
</dbReference>
<dbReference type="GO" id="GO:0005524">
    <property type="term" value="F:ATP binding"/>
    <property type="evidence" value="ECO:0007669"/>
    <property type="project" value="UniProtKB-KW"/>
</dbReference>
<dbReference type="AlphaFoldDB" id="A0A1B2I7I4"/>
<dbReference type="PANTHER" id="PTHR23342">
    <property type="entry name" value="N-ACETYLGLUTAMATE SYNTHASE"/>
    <property type="match status" value="1"/>
</dbReference>
<keyword evidence="1" id="KW-0028">Amino-acid biosynthesis</keyword>
<dbReference type="InterPro" id="IPR001048">
    <property type="entry name" value="Asp/Glu/Uridylate_kinase"/>
</dbReference>
<organism evidence="8 9">
    <name type="scientific">Cloacibacillus porcorum</name>
    <dbReference type="NCBI Taxonomy" id="1197717"/>
    <lineage>
        <taxon>Bacteria</taxon>
        <taxon>Thermotogati</taxon>
        <taxon>Synergistota</taxon>
        <taxon>Synergistia</taxon>
        <taxon>Synergistales</taxon>
        <taxon>Synergistaceae</taxon>
        <taxon>Cloacibacillus</taxon>
    </lineage>
</organism>
<dbReference type="KEGG" id="cpor:BED41_13060"/>
<dbReference type="SUPFAM" id="SSF53633">
    <property type="entry name" value="Carbamate kinase-like"/>
    <property type="match status" value="1"/>
</dbReference>
<feature type="domain" description="Aspartate/glutamate/uridylate kinase" evidence="7">
    <location>
        <begin position="3"/>
        <end position="243"/>
    </location>
</feature>
<accession>A0A1B2I7I4</accession>
<evidence type="ECO:0000259" key="7">
    <source>
        <dbReference type="Pfam" id="PF00696"/>
    </source>
</evidence>
<dbReference type="InterPro" id="IPR001057">
    <property type="entry name" value="Glu/AcGlu_kinase"/>
</dbReference>
<dbReference type="Proteomes" id="UP000093044">
    <property type="component" value="Chromosome"/>
</dbReference>
<dbReference type="PANTHER" id="PTHR23342:SF20">
    <property type="entry name" value="[LYSW]-AMINOADIPATE KINASE"/>
    <property type="match status" value="1"/>
</dbReference>
<dbReference type="RefSeq" id="WP_066747164.1">
    <property type="nucleotide sequence ID" value="NZ_CP016757.1"/>
</dbReference>
<evidence type="ECO:0000256" key="2">
    <source>
        <dbReference type="ARBA" id="ARBA00022679"/>
    </source>
</evidence>
<proteinExistence type="predicted"/>
<evidence type="ECO:0000256" key="5">
    <source>
        <dbReference type="ARBA" id="ARBA00022840"/>
    </source>
</evidence>
<reference evidence="8" key="1">
    <citation type="submission" date="2016-08" db="EMBL/GenBank/DDBJ databases">
        <title>Complete genome of Cloacibacillus porcorum.</title>
        <authorList>
            <person name="Looft T."/>
            <person name="Bayles D.O."/>
            <person name="Alt D.P."/>
        </authorList>
    </citation>
    <scope>NUCLEOTIDE SEQUENCE [LARGE SCALE GENOMIC DNA]</scope>
    <source>
        <strain evidence="8">CL-84</strain>
    </source>
</reference>
<evidence type="ECO:0000256" key="4">
    <source>
        <dbReference type="ARBA" id="ARBA00022777"/>
    </source>
</evidence>
<dbReference type="GeneID" id="83058775"/>
<dbReference type="Gene3D" id="3.40.1160.10">
    <property type="entry name" value="Acetylglutamate kinase-like"/>
    <property type="match status" value="1"/>
</dbReference>
<keyword evidence="3" id="KW-0547">Nucleotide-binding</keyword>
<keyword evidence="2" id="KW-0808">Transferase</keyword>